<dbReference type="Pfam" id="PF13649">
    <property type="entry name" value="Methyltransf_25"/>
    <property type="match status" value="1"/>
</dbReference>
<dbReference type="GO" id="GO:1904047">
    <property type="term" value="F:S-adenosyl-L-methionine binding"/>
    <property type="evidence" value="ECO:0007669"/>
    <property type="project" value="TreeGrafter"/>
</dbReference>
<keyword evidence="2 5" id="KW-0808">Transferase</keyword>
<protein>
    <submittedName>
        <fullName evidence="5">Protein containg methyltransferase domain</fullName>
    </submittedName>
</protein>
<dbReference type="EMBL" id="DF967972">
    <property type="protein sequence ID" value="GAP13360.1"/>
    <property type="molecule type" value="Genomic_DNA"/>
</dbReference>
<evidence type="ECO:0000313" key="6">
    <source>
        <dbReference type="Proteomes" id="UP000055060"/>
    </source>
</evidence>
<dbReference type="Proteomes" id="UP000055060">
    <property type="component" value="Unassembled WGS sequence"/>
</dbReference>
<accession>A0A0S7BEJ2</accession>
<dbReference type="PANTHER" id="PTHR16458:SF2">
    <property type="entry name" value="GLYCINE N-METHYLTRANSFERASE"/>
    <property type="match status" value="1"/>
</dbReference>
<dbReference type="CDD" id="cd02440">
    <property type="entry name" value="AdoMet_MTases"/>
    <property type="match status" value="1"/>
</dbReference>
<dbReference type="PANTHER" id="PTHR16458">
    <property type="entry name" value="GLYCINE N-METHYLTRANSFERASE"/>
    <property type="match status" value="1"/>
</dbReference>
<keyword evidence="3" id="KW-0949">S-adenosyl-L-methionine</keyword>
<dbReference type="GO" id="GO:0032259">
    <property type="term" value="P:methylation"/>
    <property type="evidence" value="ECO:0007669"/>
    <property type="project" value="UniProtKB-KW"/>
</dbReference>
<evidence type="ECO:0000256" key="2">
    <source>
        <dbReference type="ARBA" id="ARBA00022679"/>
    </source>
</evidence>
<dbReference type="STRING" id="360412.LARV_01113"/>
<feature type="domain" description="Methyltransferase" evidence="4">
    <location>
        <begin position="38"/>
        <end position="140"/>
    </location>
</feature>
<dbReference type="GO" id="GO:0005829">
    <property type="term" value="C:cytosol"/>
    <property type="evidence" value="ECO:0007669"/>
    <property type="project" value="TreeGrafter"/>
</dbReference>
<dbReference type="GO" id="GO:0046500">
    <property type="term" value="P:S-adenosylmethionine metabolic process"/>
    <property type="evidence" value="ECO:0007669"/>
    <property type="project" value="TreeGrafter"/>
</dbReference>
<evidence type="ECO:0000259" key="4">
    <source>
        <dbReference type="Pfam" id="PF13649"/>
    </source>
</evidence>
<keyword evidence="1 5" id="KW-0489">Methyltransferase</keyword>
<evidence type="ECO:0000256" key="3">
    <source>
        <dbReference type="ARBA" id="ARBA00022691"/>
    </source>
</evidence>
<dbReference type="GO" id="GO:0051289">
    <property type="term" value="P:protein homotetramerization"/>
    <property type="evidence" value="ECO:0007669"/>
    <property type="project" value="TreeGrafter"/>
</dbReference>
<dbReference type="InterPro" id="IPR014369">
    <property type="entry name" value="Gly/Sar_N_MeTrfase"/>
</dbReference>
<dbReference type="GO" id="GO:0016594">
    <property type="term" value="F:glycine binding"/>
    <property type="evidence" value="ECO:0007669"/>
    <property type="project" value="TreeGrafter"/>
</dbReference>
<name>A0A0S7BEJ2_9CHLR</name>
<dbReference type="AlphaFoldDB" id="A0A0S7BEJ2"/>
<reference evidence="5" key="1">
    <citation type="submission" date="2015-07" db="EMBL/GenBank/DDBJ databases">
        <title>Draft Genome Sequences of Anaerolinea thermolimosa IMO-1, Bellilinea caldifistulae GOMI-1, Leptolinea tardivitalis YMTK-2, Levilinea saccharolytica KIBI-1,Longilinea arvoryzae KOME-1, Previously Described as Members of the Anaerolineaceae (Chloroflexi).</title>
        <authorList>
            <person name="Sekiguchi Y."/>
            <person name="Ohashi A."/>
            <person name="Matsuura N."/>
            <person name="Tourlousse M.D."/>
        </authorList>
    </citation>
    <scope>NUCLEOTIDE SEQUENCE [LARGE SCALE GENOMIC DNA]</scope>
    <source>
        <strain evidence="5">KOME-1</strain>
    </source>
</reference>
<gene>
    <name evidence="5" type="ORF">LARV_01113</name>
</gene>
<evidence type="ECO:0000313" key="5">
    <source>
        <dbReference type="EMBL" id="GAP13360.1"/>
    </source>
</evidence>
<keyword evidence="6" id="KW-1185">Reference proteome</keyword>
<dbReference type="GO" id="GO:0017174">
    <property type="term" value="F:glycine N-methyltransferase activity"/>
    <property type="evidence" value="ECO:0007669"/>
    <property type="project" value="InterPro"/>
</dbReference>
<sequence>MQMYDQFSIDYDRFVNWDNRLAYELPFLERALAGRERVLDAACGTGRHAIALAQRGFKASGADLSAGMIERARANAKEAGVEVDFQQAGFGELARSIPPGTGSPDFDGVLCLGNSLPHAVGPGALEAALRDFAACLRPSGVLILQNRNFDAVSTARNRWMEPQSHREGEREWLFLRFYDFLPSGLIQFNVVTLQRERDQPWQQQITSSMLRPLTQSDLAEALPAAGFDQIEWFGGLGGESFDPAASGNLVVLARKKADG</sequence>
<proteinExistence type="predicted"/>
<dbReference type="GO" id="GO:0042802">
    <property type="term" value="F:identical protein binding"/>
    <property type="evidence" value="ECO:0007669"/>
    <property type="project" value="TreeGrafter"/>
</dbReference>
<dbReference type="InterPro" id="IPR029063">
    <property type="entry name" value="SAM-dependent_MTases_sf"/>
</dbReference>
<dbReference type="GO" id="GO:0046498">
    <property type="term" value="P:S-adenosylhomocysteine metabolic process"/>
    <property type="evidence" value="ECO:0007669"/>
    <property type="project" value="TreeGrafter"/>
</dbReference>
<dbReference type="GO" id="GO:0006730">
    <property type="term" value="P:one-carbon metabolic process"/>
    <property type="evidence" value="ECO:0007669"/>
    <property type="project" value="TreeGrafter"/>
</dbReference>
<dbReference type="Gene3D" id="3.40.50.150">
    <property type="entry name" value="Vaccinia Virus protein VP39"/>
    <property type="match status" value="1"/>
</dbReference>
<evidence type="ECO:0000256" key="1">
    <source>
        <dbReference type="ARBA" id="ARBA00022603"/>
    </source>
</evidence>
<dbReference type="RefSeq" id="WP_075072701.1">
    <property type="nucleotide sequence ID" value="NZ_DF967972.1"/>
</dbReference>
<dbReference type="OrthoDB" id="9811589at2"/>
<organism evidence="5">
    <name type="scientific">Longilinea arvoryzae</name>
    <dbReference type="NCBI Taxonomy" id="360412"/>
    <lineage>
        <taxon>Bacteria</taxon>
        <taxon>Bacillati</taxon>
        <taxon>Chloroflexota</taxon>
        <taxon>Anaerolineae</taxon>
        <taxon>Anaerolineales</taxon>
        <taxon>Anaerolineaceae</taxon>
        <taxon>Longilinea</taxon>
    </lineage>
</organism>
<dbReference type="GO" id="GO:0006111">
    <property type="term" value="P:regulation of gluconeogenesis"/>
    <property type="evidence" value="ECO:0007669"/>
    <property type="project" value="TreeGrafter"/>
</dbReference>
<dbReference type="SUPFAM" id="SSF53335">
    <property type="entry name" value="S-adenosyl-L-methionine-dependent methyltransferases"/>
    <property type="match status" value="1"/>
</dbReference>
<dbReference type="InterPro" id="IPR041698">
    <property type="entry name" value="Methyltransf_25"/>
</dbReference>
<dbReference type="GO" id="GO:1901052">
    <property type="term" value="P:sarcosine metabolic process"/>
    <property type="evidence" value="ECO:0007669"/>
    <property type="project" value="TreeGrafter"/>
</dbReference>